<evidence type="ECO:0000313" key="4">
    <source>
        <dbReference type="EMBL" id="OLP58093.1"/>
    </source>
</evidence>
<dbReference type="Gene3D" id="3.30.9.10">
    <property type="entry name" value="D-Amino Acid Oxidase, subunit A, domain 2"/>
    <property type="match status" value="1"/>
</dbReference>
<keyword evidence="4" id="KW-0808">Transferase</keyword>
<reference evidence="4 5" key="1">
    <citation type="submission" date="2016-09" db="EMBL/GenBank/DDBJ databases">
        <title>Rhizobium sp. nov., a novel species isolated from the rice rhizosphere.</title>
        <authorList>
            <person name="Zhao J."/>
            <person name="Zhang X."/>
        </authorList>
    </citation>
    <scope>NUCLEOTIDE SEQUENCE [LARGE SCALE GENOMIC DNA]</scope>
    <source>
        <strain evidence="4 5">1.7048</strain>
    </source>
</reference>
<dbReference type="InterPro" id="IPR036188">
    <property type="entry name" value="FAD/NAD-bd_sf"/>
</dbReference>
<evidence type="ECO:0000256" key="1">
    <source>
        <dbReference type="ARBA" id="ARBA00023002"/>
    </source>
</evidence>
<dbReference type="OrthoDB" id="311718at2"/>
<dbReference type="EMBL" id="MKIP01000058">
    <property type="protein sequence ID" value="OLP58093.1"/>
    <property type="molecule type" value="Genomic_DNA"/>
</dbReference>
<dbReference type="PANTHER" id="PTHR13847:SF201">
    <property type="entry name" value="PUTATIBE OXIDOREDUCTASE"/>
    <property type="match status" value="1"/>
</dbReference>
<evidence type="ECO:0000259" key="3">
    <source>
        <dbReference type="Pfam" id="PF01266"/>
    </source>
</evidence>
<gene>
    <name evidence="4" type="ORF">BJF93_05520</name>
</gene>
<name>A0A1Q9ARL1_9HYPH</name>
<dbReference type="GO" id="GO:0016740">
    <property type="term" value="F:transferase activity"/>
    <property type="evidence" value="ECO:0007669"/>
    <property type="project" value="UniProtKB-KW"/>
</dbReference>
<proteinExistence type="predicted"/>
<dbReference type="Gene3D" id="3.50.50.60">
    <property type="entry name" value="FAD/NAD(P)-binding domain"/>
    <property type="match status" value="1"/>
</dbReference>
<feature type="region of interest" description="Disordered" evidence="2">
    <location>
        <begin position="8"/>
        <end position="31"/>
    </location>
</feature>
<evidence type="ECO:0000313" key="5">
    <source>
        <dbReference type="Proteomes" id="UP000186364"/>
    </source>
</evidence>
<dbReference type="RefSeq" id="WP_075629301.1">
    <property type="nucleotide sequence ID" value="NZ_FOAM01000013.1"/>
</dbReference>
<dbReference type="Proteomes" id="UP000186364">
    <property type="component" value="Unassembled WGS sequence"/>
</dbReference>
<feature type="domain" description="FAD dependent oxidoreductase" evidence="3">
    <location>
        <begin position="41"/>
        <end position="393"/>
    </location>
</feature>
<comment type="caution">
    <text evidence="4">The sequence shown here is derived from an EMBL/GenBank/DDBJ whole genome shotgun (WGS) entry which is preliminary data.</text>
</comment>
<dbReference type="Pfam" id="PF01266">
    <property type="entry name" value="DAO"/>
    <property type="match status" value="1"/>
</dbReference>
<dbReference type="GO" id="GO:0005737">
    <property type="term" value="C:cytoplasm"/>
    <property type="evidence" value="ECO:0007669"/>
    <property type="project" value="TreeGrafter"/>
</dbReference>
<keyword evidence="1" id="KW-0560">Oxidoreductase</keyword>
<protein>
    <submittedName>
        <fullName evidence="4">N-acetylglucosamine-1-phosphate uridyltransferase</fullName>
    </submittedName>
</protein>
<evidence type="ECO:0000256" key="2">
    <source>
        <dbReference type="SAM" id="MobiDB-lite"/>
    </source>
</evidence>
<dbReference type="PANTHER" id="PTHR13847">
    <property type="entry name" value="SARCOSINE DEHYDROGENASE-RELATED"/>
    <property type="match status" value="1"/>
</dbReference>
<sequence length="413" mass="44782">MSVIIDTENLSQDDLHNGRSPWGAAQSPPRRHALRESMTTDVLVIGGGITGSLVAEHLVAHGHQVVLADCETPGLGSTAASTAMLQWEIDEPLKRLTDIYDFEAAAEIYRKSFSAVQGLTRLVAEAGIDCQFSPRATLYIAADGVGHRDLEEEAALRGRAGLPSEFVDGQHLQAHFGFRRDGAILSPGSADADPLLLSWGLLRRAERAGLKLVDAKAETFDADSRCVQVEMSNRLVVEARHVVLATGYIMPDFVKTDLHSTVSSWALATVPQTPQGLWPGLPLVWEASEDYHYMRATADGRIVIGGEDDDTQDHDERAAKTAMKQEKLLRVLAELCPGANQAVTHAWAGAFGTTEDGLPLIGRVPGHSRIYAAYGYGGNGITFSYMASRMLAAEIAGQREAWFDRFAIDRPVP</sequence>
<dbReference type="InterPro" id="IPR006076">
    <property type="entry name" value="FAD-dep_OxRdtase"/>
</dbReference>
<keyword evidence="5" id="KW-1185">Reference proteome</keyword>
<dbReference type="AlphaFoldDB" id="A0A1Q9ARL1"/>
<accession>A0A1Q9ARL1</accession>
<dbReference type="GO" id="GO:0016491">
    <property type="term" value="F:oxidoreductase activity"/>
    <property type="evidence" value="ECO:0007669"/>
    <property type="project" value="UniProtKB-KW"/>
</dbReference>
<organism evidence="4 5">
    <name type="scientific">Xaviernesmea oryzae</name>
    <dbReference type="NCBI Taxonomy" id="464029"/>
    <lineage>
        <taxon>Bacteria</taxon>
        <taxon>Pseudomonadati</taxon>
        <taxon>Pseudomonadota</taxon>
        <taxon>Alphaproteobacteria</taxon>
        <taxon>Hyphomicrobiales</taxon>
        <taxon>Rhizobiaceae</taxon>
        <taxon>Rhizobium/Agrobacterium group</taxon>
        <taxon>Xaviernesmea</taxon>
    </lineage>
</organism>
<dbReference type="SUPFAM" id="SSF51905">
    <property type="entry name" value="FAD/NAD(P)-binding domain"/>
    <property type="match status" value="1"/>
</dbReference>